<feature type="coiled-coil region" evidence="1">
    <location>
        <begin position="435"/>
        <end position="462"/>
    </location>
</feature>
<gene>
    <name evidence="2" type="ORF">PMLFYP103_03727</name>
</gene>
<keyword evidence="1" id="KW-0175">Coiled coil</keyword>
<dbReference type="InterPro" id="IPR011990">
    <property type="entry name" value="TPR-like_helical_dom_sf"/>
</dbReference>
<reference evidence="2" key="1">
    <citation type="submission" date="2019-11" db="EMBL/GenBank/DDBJ databases">
        <authorList>
            <person name="Feng L."/>
        </authorList>
    </citation>
    <scope>NUCLEOTIDE SEQUENCE</scope>
    <source>
        <strain evidence="2">PmerdaeLFYP103</strain>
    </source>
</reference>
<proteinExistence type="predicted"/>
<name>A0A6N3HFM2_9BACT</name>
<dbReference type="SUPFAM" id="SSF48452">
    <property type="entry name" value="TPR-like"/>
    <property type="match status" value="1"/>
</dbReference>
<organism evidence="2">
    <name type="scientific">Parabacteroides merdae</name>
    <dbReference type="NCBI Taxonomy" id="46503"/>
    <lineage>
        <taxon>Bacteria</taxon>
        <taxon>Pseudomonadati</taxon>
        <taxon>Bacteroidota</taxon>
        <taxon>Bacteroidia</taxon>
        <taxon>Bacteroidales</taxon>
        <taxon>Tannerellaceae</taxon>
        <taxon>Parabacteroides</taxon>
    </lineage>
</organism>
<evidence type="ECO:0000313" key="2">
    <source>
        <dbReference type="EMBL" id="VYU75807.1"/>
    </source>
</evidence>
<accession>A0A6N3HFM2</accession>
<dbReference type="InterPro" id="IPR011659">
    <property type="entry name" value="WD40"/>
</dbReference>
<evidence type="ECO:0000256" key="1">
    <source>
        <dbReference type="SAM" id="Coils"/>
    </source>
</evidence>
<sequence>MILIPIFVIGHKSNDFRFMDYKSKIKIINHKSMNWLSNKLFYTIGITLLCGGLHAQSLAEAKKLYNEGKYAEAKPAFEKLVKQAPSNSSYNHWYGVCCYETGDLTGAEKHLKVAVKRKVQEAYRYMSEVYYKTYRFDEAGEMLEEYINLLAKKKQDPQSFETKLDLANNAQRMMEKVEDVQIIDSLVVDKDDFLSAYILSEESGTLDSYKDFFQTNEPVSSTVYKNQKGDKIYYAHSTDGDRYCLFTQSMLMDEWGDEKQLPMNINSNDDDNYPFVLSDGATIYYSSKGNGSIGGYDLFVTRYNINSDTYLAPEQLGMPFNSPYNDYMMVFDEVKGLGWFVSDRFQPEGKACVYLFIPNPEHKRVESEDIEVKRARAAITAIRDSWKESSDYADLIRLSHTEIPYGEKKIEKDFEFIIGNNIVYYKLDDINSPEAKGYYEKVVALNKQIKELNEKLDGLRVSYAEGNKARKEQLKPTILQAEEQLNALLEQPGELEKKARNAEINYLKNKR</sequence>
<protein>
    <submittedName>
        <fullName evidence="2">Tetratricopeptide repeat protein</fullName>
    </submittedName>
</protein>
<dbReference type="AlphaFoldDB" id="A0A6N3HFM2"/>
<dbReference type="EMBL" id="CACRUV010000052">
    <property type="protein sequence ID" value="VYU75807.1"/>
    <property type="molecule type" value="Genomic_DNA"/>
</dbReference>
<dbReference type="Gene3D" id="1.25.40.10">
    <property type="entry name" value="Tetratricopeptide repeat domain"/>
    <property type="match status" value="1"/>
</dbReference>
<dbReference type="Pfam" id="PF07676">
    <property type="entry name" value="PD40"/>
    <property type="match status" value="1"/>
</dbReference>
<dbReference type="Pfam" id="PF13432">
    <property type="entry name" value="TPR_16"/>
    <property type="match status" value="1"/>
</dbReference>